<keyword evidence="1" id="KW-0812">Transmembrane</keyword>
<evidence type="ECO:0000313" key="2">
    <source>
        <dbReference type="EMBL" id="KYM78962.1"/>
    </source>
</evidence>
<dbReference type="Proteomes" id="UP000078540">
    <property type="component" value="Unassembled WGS sequence"/>
</dbReference>
<sequence length="285" mass="32248">MKDRSSIRLIEEGNLRRGSLREHMGFPIRSITADSLKREIGSNCENEFRRVVAVTRSSSLTTSYEGECNGKRDSTSLGYTSRQAIPCCYLALARKSALALLLKMLISNADEMTCSRKMKVTLVLLLLTLLSMTKVEGWNASGLVSLTLIFVVIIKLFGIAIAYSDLVDMSGDWSYLIEFGFGVILIAIVVGIELLVIMRMLHTVAVIAVVFGTFLSLVSLMDLHQNMSVNFWWWEKKLINGCMYHVFRQYTLLWCLRIEEKPRVITIFDSAPNEQELDVIMLNNQ</sequence>
<keyword evidence="1" id="KW-0472">Membrane</keyword>
<name>A0A195B3W6_9HYME</name>
<dbReference type="AlphaFoldDB" id="A0A195B3W6"/>
<feature type="transmembrane region" description="Helical" evidence="1">
    <location>
        <begin position="143"/>
        <end position="163"/>
    </location>
</feature>
<organism evidence="2 3">
    <name type="scientific">Atta colombica</name>
    <dbReference type="NCBI Taxonomy" id="520822"/>
    <lineage>
        <taxon>Eukaryota</taxon>
        <taxon>Metazoa</taxon>
        <taxon>Ecdysozoa</taxon>
        <taxon>Arthropoda</taxon>
        <taxon>Hexapoda</taxon>
        <taxon>Insecta</taxon>
        <taxon>Pterygota</taxon>
        <taxon>Neoptera</taxon>
        <taxon>Endopterygota</taxon>
        <taxon>Hymenoptera</taxon>
        <taxon>Apocrita</taxon>
        <taxon>Aculeata</taxon>
        <taxon>Formicoidea</taxon>
        <taxon>Formicidae</taxon>
        <taxon>Myrmicinae</taxon>
        <taxon>Atta</taxon>
    </lineage>
</organism>
<accession>A0A195B3W6</accession>
<reference evidence="2 3" key="1">
    <citation type="submission" date="2015-09" db="EMBL/GenBank/DDBJ databases">
        <title>Atta colombica WGS genome.</title>
        <authorList>
            <person name="Nygaard S."/>
            <person name="Hu H."/>
            <person name="Boomsma J."/>
            <person name="Zhang G."/>
        </authorList>
    </citation>
    <scope>NUCLEOTIDE SEQUENCE [LARGE SCALE GENOMIC DNA]</scope>
    <source>
        <strain evidence="2">Treedump-2</strain>
        <tissue evidence="2">Whole body</tissue>
    </source>
</reference>
<feature type="transmembrane region" description="Helical" evidence="1">
    <location>
        <begin position="204"/>
        <end position="223"/>
    </location>
</feature>
<evidence type="ECO:0000313" key="3">
    <source>
        <dbReference type="Proteomes" id="UP000078540"/>
    </source>
</evidence>
<gene>
    <name evidence="2" type="ORF">ALC53_10516</name>
</gene>
<evidence type="ECO:0000256" key="1">
    <source>
        <dbReference type="SAM" id="Phobius"/>
    </source>
</evidence>
<keyword evidence="3" id="KW-1185">Reference proteome</keyword>
<keyword evidence="1" id="KW-1133">Transmembrane helix</keyword>
<proteinExistence type="predicted"/>
<feature type="transmembrane region" description="Helical" evidence="1">
    <location>
        <begin position="175"/>
        <end position="198"/>
    </location>
</feature>
<dbReference type="EMBL" id="KQ976625">
    <property type="protein sequence ID" value="KYM78962.1"/>
    <property type="molecule type" value="Genomic_DNA"/>
</dbReference>
<protein>
    <submittedName>
        <fullName evidence="2">Uncharacterized protein</fullName>
    </submittedName>
</protein>